<dbReference type="Proteomes" id="UP000287374">
    <property type="component" value="Unassembled WGS sequence"/>
</dbReference>
<evidence type="ECO:0000313" key="1">
    <source>
        <dbReference type="EMBL" id="PWY54273.1"/>
    </source>
</evidence>
<proteinExistence type="predicted"/>
<evidence type="ECO:0000313" key="4">
    <source>
        <dbReference type="Proteomes" id="UP000287374"/>
    </source>
</evidence>
<reference evidence="1 3" key="1">
    <citation type="submission" date="2018-05" db="EMBL/GenBank/DDBJ databases">
        <title>Legionella qingyii sp.nov., whole genome shotgun sequence.</title>
        <authorList>
            <person name="Wu H."/>
            <person name="Zhu Q."/>
            <person name="Hu C."/>
        </authorList>
    </citation>
    <scope>NUCLEOTIDE SEQUENCE [LARGE SCALE GENOMIC DNA]</scope>
    <source>
        <strain evidence="1 3">HEB18</strain>
    </source>
</reference>
<dbReference type="Proteomes" id="UP000247152">
    <property type="component" value="Unassembled WGS sequence"/>
</dbReference>
<evidence type="ECO:0000313" key="3">
    <source>
        <dbReference type="Proteomes" id="UP000247152"/>
    </source>
</evidence>
<organism evidence="1 3">
    <name type="scientific">Legionella qingyii</name>
    <dbReference type="NCBI Taxonomy" id="2184757"/>
    <lineage>
        <taxon>Bacteria</taxon>
        <taxon>Pseudomonadati</taxon>
        <taxon>Pseudomonadota</taxon>
        <taxon>Gammaproteobacteria</taxon>
        <taxon>Legionellales</taxon>
        <taxon>Legionellaceae</taxon>
        <taxon>Legionella</taxon>
    </lineage>
</organism>
<dbReference type="EMBL" id="RZGX01000025">
    <property type="protein sequence ID" value="RUR20150.1"/>
    <property type="molecule type" value="Genomic_DNA"/>
</dbReference>
<evidence type="ECO:0000313" key="2">
    <source>
        <dbReference type="EMBL" id="RUR20150.1"/>
    </source>
</evidence>
<keyword evidence="4" id="KW-1185">Reference proteome</keyword>
<protein>
    <submittedName>
        <fullName evidence="1">Uncharacterized protein</fullName>
    </submittedName>
</protein>
<dbReference type="AlphaFoldDB" id="A0A317TXK5"/>
<comment type="caution">
    <text evidence="1">The sequence shown here is derived from an EMBL/GenBank/DDBJ whole genome shotgun (WGS) entry which is preliminary data.</text>
</comment>
<reference evidence="2 4" key="2">
    <citation type="submission" date="2018-12" db="EMBL/GenBank/DDBJ databases">
        <title>Legionella sp,whole genome shotgun sequence.</title>
        <authorList>
            <person name="Wu H."/>
        </authorList>
    </citation>
    <scope>NUCLEOTIDE SEQUENCE [LARGE SCALE GENOMIC DNA]</scope>
    <source>
        <strain evidence="4">km489</strain>
        <strain evidence="2">Km489</strain>
    </source>
</reference>
<name>A0A317TXK5_9GAMM</name>
<sequence>MLTHSITFETLRLRRGASSIRCSNMWYNC</sequence>
<dbReference type="EMBL" id="QHJG01000039">
    <property type="protein sequence ID" value="PWY54273.1"/>
    <property type="molecule type" value="Genomic_DNA"/>
</dbReference>
<accession>A0A317TXK5</accession>
<gene>
    <name evidence="1" type="ORF">DGG96_18025</name>
    <name evidence="2" type="ORF">ELY20_15035</name>
</gene>
<dbReference type="NCBIfam" id="TIGR01053">
    <property type="entry name" value="LSD1"/>
    <property type="match status" value="1"/>
</dbReference>